<dbReference type="PANTHER" id="PTHR35469:SF5">
    <property type="entry name" value="TRANSMEMBRANE PROTEIN"/>
    <property type="match status" value="1"/>
</dbReference>
<organism evidence="3 4">
    <name type="scientific">Hevea brasiliensis</name>
    <name type="common">Para rubber tree</name>
    <name type="synonym">Siphonia brasiliensis</name>
    <dbReference type="NCBI Taxonomy" id="3981"/>
    <lineage>
        <taxon>Eukaryota</taxon>
        <taxon>Viridiplantae</taxon>
        <taxon>Streptophyta</taxon>
        <taxon>Embryophyta</taxon>
        <taxon>Tracheophyta</taxon>
        <taxon>Spermatophyta</taxon>
        <taxon>Magnoliopsida</taxon>
        <taxon>eudicotyledons</taxon>
        <taxon>Gunneridae</taxon>
        <taxon>Pentapetalae</taxon>
        <taxon>rosids</taxon>
        <taxon>fabids</taxon>
        <taxon>Malpighiales</taxon>
        <taxon>Euphorbiaceae</taxon>
        <taxon>Crotonoideae</taxon>
        <taxon>Micrandreae</taxon>
        <taxon>Hevea</taxon>
    </lineage>
</organism>
<evidence type="ECO:0008006" key="5">
    <source>
        <dbReference type="Google" id="ProtNLM"/>
    </source>
</evidence>
<dbReference type="EMBL" id="JARPOI010000006">
    <property type="protein sequence ID" value="KAJ9179143.1"/>
    <property type="molecule type" value="Genomic_DNA"/>
</dbReference>
<keyword evidence="4" id="KW-1185">Reference proteome</keyword>
<evidence type="ECO:0000256" key="1">
    <source>
        <dbReference type="SAM" id="MobiDB-lite"/>
    </source>
</evidence>
<keyword evidence="2" id="KW-0812">Transmembrane</keyword>
<comment type="caution">
    <text evidence="3">The sequence shown here is derived from an EMBL/GenBank/DDBJ whole genome shotgun (WGS) entry which is preliminary data.</text>
</comment>
<feature type="compositionally biased region" description="Polar residues" evidence="1">
    <location>
        <begin position="111"/>
        <end position="134"/>
    </location>
</feature>
<keyword evidence="2" id="KW-0472">Membrane</keyword>
<proteinExistence type="predicted"/>
<reference evidence="3" key="1">
    <citation type="journal article" date="2023" name="Plant Biotechnol. J.">
        <title>Chromosome-level wild Hevea brasiliensis genome provides new tools for genomic-assisted breeding and valuable loci to elevate rubber yield.</title>
        <authorList>
            <person name="Cheng H."/>
            <person name="Song X."/>
            <person name="Hu Y."/>
            <person name="Wu T."/>
            <person name="Yang Q."/>
            <person name="An Z."/>
            <person name="Feng S."/>
            <person name="Deng Z."/>
            <person name="Wu W."/>
            <person name="Zeng X."/>
            <person name="Tu M."/>
            <person name="Wang X."/>
            <person name="Huang H."/>
        </authorList>
    </citation>
    <scope>NUCLEOTIDE SEQUENCE</scope>
    <source>
        <strain evidence="3">MT/VB/25A 57/8</strain>
    </source>
</reference>
<evidence type="ECO:0000313" key="4">
    <source>
        <dbReference type="Proteomes" id="UP001174677"/>
    </source>
</evidence>
<evidence type="ECO:0000256" key="2">
    <source>
        <dbReference type="SAM" id="Phobius"/>
    </source>
</evidence>
<name>A0ABQ9MIF0_HEVBR</name>
<feature type="region of interest" description="Disordered" evidence="1">
    <location>
        <begin position="111"/>
        <end position="135"/>
    </location>
</feature>
<keyword evidence="2" id="KW-1133">Transmembrane helix</keyword>
<dbReference type="PANTHER" id="PTHR35469">
    <property type="entry name" value="TRANSMEMBRANE PROTEIN"/>
    <property type="match status" value="1"/>
</dbReference>
<protein>
    <recommendedName>
        <fullName evidence="5">Reticulon domain-containing protein</fullName>
    </recommendedName>
</protein>
<feature type="transmembrane region" description="Helical" evidence="2">
    <location>
        <begin position="231"/>
        <end position="257"/>
    </location>
</feature>
<feature type="region of interest" description="Disordered" evidence="1">
    <location>
        <begin position="1"/>
        <end position="79"/>
    </location>
</feature>
<gene>
    <name evidence="3" type="ORF">P3X46_010962</name>
</gene>
<accession>A0ABQ9MIF0</accession>
<feature type="transmembrane region" description="Helical" evidence="2">
    <location>
        <begin position="153"/>
        <end position="169"/>
    </location>
</feature>
<evidence type="ECO:0000313" key="3">
    <source>
        <dbReference type="EMBL" id="KAJ9179143.1"/>
    </source>
</evidence>
<sequence>MDSNVRQERRRRIMERGSDRLALITGQVRALSPSPSLPSPSNQRQRRHAHTESSPSLMFSPNDNAQINAGPEETDDVSGSKFMKTRTINEYPGARNFHRGNQAETRLVKSATSPDTLSKLQQPSEITPSVQKAPSQPKLFSSKRINYCIRASERTRAICSLIVAFLVIVNSDSFIASRPFCIILLTDVTIVLARLFRESGNDSEEIEEEQNSGKEDEDNWAGAVKLLERGLFLYQAICGIFTDCSVYLVAVICGLSLV</sequence>
<feature type="compositionally biased region" description="Polar residues" evidence="1">
    <location>
        <begin position="52"/>
        <end position="67"/>
    </location>
</feature>
<dbReference type="Proteomes" id="UP001174677">
    <property type="component" value="Chromosome 6"/>
</dbReference>